<dbReference type="InterPro" id="IPR031108">
    <property type="entry name" value="IscA_plant_cyanobact"/>
</dbReference>
<dbReference type="Gene3D" id="2.60.300.12">
    <property type="entry name" value="HesB-like domain"/>
    <property type="match status" value="1"/>
</dbReference>
<protein>
    <submittedName>
        <fullName evidence="2">Iron-sulfur cluster assembly accessory protein</fullName>
    </submittedName>
</protein>
<organism evidence="2 3">
    <name type="scientific">Gloeobacter morelensis MG652769</name>
    <dbReference type="NCBI Taxonomy" id="2781736"/>
    <lineage>
        <taxon>Bacteria</taxon>
        <taxon>Bacillati</taxon>
        <taxon>Cyanobacteriota</taxon>
        <taxon>Cyanophyceae</taxon>
        <taxon>Gloeobacterales</taxon>
        <taxon>Gloeobacteraceae</taxon>
        <taxon>Gloeobacter</taxon>
        <taxon>Gloeobacter morelensis</taxon>
    </lineage>
</organism>
<evidence type="ECO:0000313" key="3">
    <source>
        <dbReference type="Proteomes" id="UP001054846"/>
    </source>
</evidence>
<dbReference type="InterPro" id="IPR035903">
    <property type="entry name" value="HesB-like_dom_sf"/>
</dbReference>
<feature type="domain" description="Core" evidence="1">
    <location>
        <begin position="2"/>
        <end position="102"/>
    </location>
</feature>
<dbReference type="PANTHER" id="PTHR47265:SF1">
    <property type="entry name" value="IRON-SULFUR ASSEMBLY PROTEIN ISCA, CHLOROPLASTIC"/>
    <property type="match status" value="1"/>
</dbReference>
<keyword evidence="3" id="KW-1185">Reference proteome</keyword>
<evidence type="ECO:0000259" key="1">
    <source>
        <dbReference type="Pfam" id="PF01521"/>
    </source>
</evidence>
<dbReference type="NCBIfam" id="TIGR00049">
    <property type="entry name" value="iron-sulfur cluster assembly accessory protein"/>
    <property type="match status" value="1"/>
</dbReference>
<dbReference type="InterPro" id="IPR017870">
    <property type="entry name" value="FeS_cluster_insertion_CS"/>
</dbReference>
<gene>
    <name evidence="2" type="ORF">ISF26_12570</name>
</gene>
<name>A0ABY3PGA6_9CYAN</name>
<dbReference type="Pfam" id="PF01521">
    <property type="entry name" value="Fe-S_biosyn"/>
    <property type="match status" value="1"/>
</dbReference>
<proteinExistence type="predicted"/>
<dbReference type="InterPro" id="IPR016092">
    <property type="entry name" value="ATAP"/>
</dbReference>
<sequence>MINLTETALQEVRRLQKKSGNDRQFLRLGVVNAGCSGMSYTMKFDTESRVDDHLFDQDGVRVAVDAASLPYLGELTLDWSGDLMGGGFRFHNPSATHTCGCGSSFSTNPEAATAAH</sequence>
<evidence type="ECO:0000313" key="2">
    <source>
        <dbReference type="EMBL" id="UFP92675.1"/>
    </source>
</evidence>
<dbReference type="SUPFAM" id="SSF89360">
    <property type="entry name" value="HesB-like domain"/>
    <property type="match status" value="1"/>
</dbReference>
<dbReference type="PANTHER" id="PTHR47265">
    <property type="entry name" value="IRON-SULFUR ASSEMBLY PROTEIN ISCA, CHLOROPLASTIC"/>
    <property type="match status" value="1"/>
</dbReference>
<dbReference type="EMBL" id="CP063845">
    <property type="protein sequence ID" value="UFP92675.1"/>
    <property type="molecule type" value="Genomic_DNA"/>
</dbReference>
<dbReference type="RefSeq" id="WP_230839661.1">
    <property type="nucleotide sequence ID" value="NZ_CP063845.1"/>
</dbReference>
<dbReference type="Proteomes" id="UP001054846">
    <property type="component" value="Chromosome"/>
</dbReference>
<dbReference type="PROSITE" id="PS01152">
    <property type="entry name" value="HESB"/>
    <property type="match status" value="1"/>
</dbReference>
<reference evidence="2 3" key="1">
    <citation type="journal article" date="2021" name="Genome Biol. Evol.">
        <title>Complete Genome Sequencing of a Novel Gloeobacter Species from a Waterfall Cave in Mexico.</title>
        <authorList>
            <person name="Saw J.H."/>
            <person name="Cardona T."/>
            <person name="Montejano G."/>
        </authorList>
    </citation>
    <scope>NUCLEOTIDE SEQUENCE [LARGE SCALE GENOMIC DNA]</scope>
    <source>
        <strain evidence="2">MG652769</strain>
    </source>
</reference>
<accession>A0ABY3PGA6</accession>
<dbReference type="InterPro" id="IPR000361">
    <property type="entry name" value="ATAP_core_dom"/>
</dbReference>